<sequence length="292" mass="31045">MTAIPPALESHLAGEVTTHCFCWIIRRKDGVVYGFTDHDRTLLVSGIACEPQTGLSASEATNSLGLGVDSAEIEGALSSASISDSDIERGAFDAATVETWLVNWVSPDQLILLRSARIGAITRSGGKFVAETKSSSVDLDKVSGRRMTRHCDAQLGDNRCCYAGGNQAGTVTTIISDRQIVVSGLQPPSADWFDNGTLTWTSGTSAGRTNVVLNQAPYGNAIRLSLRDAQIPDIKVGDQFSLLPGCDKSFAQCKAKFANSVNFRGFPHLPGNDAAYNYADGKGNFDGKPLVP</sequence>
<proteinExistence type="predicted"/>
<dbReference type="OrthoDB" id="1633386at2"/>
<feature type="domain" description="Bacteriophage phiJL001 Gp84 C-terminal" evidence="1">
    <location>
        <begin position="191"/>
        <end position="273"/>
    </location>
</feature>
<organism evidence="2 3">
    <name type="scientific">Phyllobacterium bourgognense</name>
    <dbReference type="NCBI Taxonomy" id="314236"/>
    <lineage>
        <taxon>Bacteria</taxon>
        <taxon>Pseudomonadati</taxon>
        <taxon>Pseudomonadota</taxon>
        <taxon>Alphaproteobacteria</taxon>
        <taxon>Hyphomicrobiales</taxon>
        <taxon>Phyllobacteriaceae</taxon>
        <taxon>Phyllobacterium</taxon>
    </lineage>
</organism>
<reference evidence="2 3" key="1">
    <citation type="submission" date="2018-07" db="EMBL/GenBank/DDBJ databases">
        <title>Genomic Encyclopedia of Type Strains, Phase III (KMG-III): the genomes of soil and plant-associated and newly described type strains.</title>
        <authorList>
            <person name="Whitman W."/>
        </authorList>
    </citation>
    <scope>NUCLEOTIDE SEQUENCE [LARGE SCALE GENOMIC DNA]</scope>
    <source>
        <strain evidence="2 3">31-25a</strain>
    </source>
</reference>
<dbReference type="RefSeq" id="WP_114432070.1">
    <property type="nucleotide sequence ID" value="NZ_QPJM01000017.1"/>
</dbReference>
<dbReference type="EMBL" id="QPJM01000017">
    <property type="protein sequence ID" value="RCW79542.1"/>
    <property type="molecule type" value="Genomic_DNA"/>
</dbReference>
<dbReference type="NCBIfam" id="TIGR02218">
    <property type="entry name" value="phg_TIGR02218"/>
    <property type="match status" value="1"/>
</dbReference>
<evidence type="ECO:0000313" key="2">
    <source>
        <dbReference type="EMBL" id="RCW79542.1"/>
    </source>
</evidence>
<evidence type="ECO:0000313" key="3">
    <source>
        <dbReference type="Proteomes" id="UP000253324"/>
    </source>
</evidence>
<protein>
    <submittedName>
        <fullName evidence="2">Putative phage protein (TIGR02218 family)</fullName>
    </submittedName>
</protein>
<gene>
    <name evidence="2" type="ORF">C7476_11757</name>
</gene>
<name>A0A368YH37_9HYPH</name>
<evidence type="ECO:0000259" key="1">
    <source>
        <dbReference type="Pfam" id="PF09356"/>
    </source>
</evidence>
<dbReference type="AlphaFoldDB" id="A0A368YH37"/>
<dbReference type="InterPro" id="IPR018964">
    <property type="entry name" value="Phage_phiJL001_Gp84_C"/>
</dbReference>
<keyword evidence="3" id="KW-1185">Reference proteome</keyword>
<dbReference type="Proteomes" id="UP000253324">
    <property type="component" value="Unassembled WGS sequence"/>
</dbReference>
<dbReference type="InterPro" id="IPR011928">
    <property type="entry name" value="Phage_phiJL001_Gp84"/>
</dbReference>
<dbReference type="Pfam" id="PF09356">
    <property type="entry name" value="Phage_BR0599"/>
    <property type="match status" value="1"/>
</dbReference>
<comment type="caution">
    <text evidence="2">The sequence shown here is derived from an EMBL/GenBank/DDBJ whole genome shotgun (WGS) entry which is preliminary data.</text>
</comment>
<dbReference type="Pfam" id="PF09931">
    <property type="entry name" value="Phage_phiJL001_Gp84_N"/>
    <property type="match status" value="1"/>
</dbReference>
<accession>A0A368YH37</accession>